<dbReference type="PRINTS" id="PR00401">
    <property type="entry name" value="SH2DOMAIN"/>
</dbReference>
<feature type="compositionally biased region" description="Basic and acidic residues" evidence="3">
    <location>
        <begin position="180"/>
        <end position="193"/>
    </location>
</feature>
<dbReference type="Proteomes" id="UP000694395">
    <property type="component" value="Chromosome 30"/>
</dbReference>
<evidence type="ECO:0000256" key="3">
    <source>
        <dbReference type="SAM" id="MobiDB-lite"/>
    </source>
</evidence>
<feature type="compositionally biased region" description="Polar residues" evidence="3">
    <location>
        <begin position="219"/>
        <end position="230"/>
    </location>
</feature>
<dbReference type="SUPFAM" id="SSF55550">
    <property type="entry name" value="SH2 domain"/>
    <property type="match status" value="1"/>
</dbReference>
<feature type="region of interest" description="Disordered" evidence="3">
    <location>
        <begin position="322"/>
        <end position="371"/>
    </location>
</feature>
<evidence type="ECO:0000256" key="2">
    <source>
        <dbReference type="PROSITE-ProRule" id="PRU00191"/>
    </source>
</evidence>
<organism evidence="5 6">
    <name type="scientific">Oncorhynchus mykiss</name>
    <name type="common">Rainbow trout</name>
    <name type="synonym">Salmo gairdneri</name>
    <dbReference type="NCBI Taxonomy" id="8022"/>
    <lineage>
        <taxon>Eukaryota</taxon>
        <taxon>Metazoa</taxon>
        <taxon>Chordata</taxon>
        <taxon>Craniata</taxon>
        <taxon>Vertebrata</taxon>
        <taxon>Euteleostomi</taxon>
        <taxon>Actinopterygii</taxon>
        <taxon>Neopterygii</taxon>
        <taxon>Teleostei</taxon>
        <taxon>Protacanthopterygii</taxon>
        <taxon>Salmoniformes</taxon>
        <taxon>Salmonidae</taxon>
        <taxon>Salmoninae</taxon>
        <taxon>Oncorhynchus</taxon>
    </lineage>
</organism>
<evidence type="ECO:0000313" key="5">
    <source>
        <dbReference type="Ensembl" id="ENSOMYP00000032854.2"/>
    </source>
</evidence>
<protein>
    <submittedName>
        <fullName evidence="5">SH2 domain containing 7</fullName>
    </submittedName>
</protein>
<keyword evidence="1 2" id="KW-0727">SH2 domain</keyword>
<feature type="region of interest" description="Disordered" evidence="3">
    <location>
        <begin position="244"/>
        <end position="304"/>
    </location>
</feature>
<dbReference type="SMART" id="SM00252">
    <property type="entry name" value="SH2"/>
    <property type="match status" value="1"/>
</dbReference>
<feature type="compositionally biased region" description="Polar residues" evidence="3">
    <location>
        <begin position="349"/>
        <end position="367"/>
    </location>
</feature>
<dbReference type="FunFam" id="3.30.505.10:FF:000059">
    <property type="entry name" value="hematopoietic SH2 domain-containing protein"/>
    <property type="match status" value="1"/>
</dbReference>
<dbReference type="PANTHER" id="PTHR14388:SF6">
    <property type="entry name" value="SH2 DOMAIN-CONTAINING PROTEIN 7"/>
    <property type="match status" value="1"/>
</dbReference>
<accession>A0A8C7Q7P3</accession>
<dbReference type="Ensembl" id="ENSOMYT00000035845.2">
    <property type="protein sequence ID" value="ENSOMYP00000032854.2"/>
    <property type="gene ID" value="ENSOMYG00000015355.2"/>
</dbReference>
<dbReference type="GeneTree" id="ENSGT00940000160977"/>
<feature type="compositionally biased region" description="Polar residues" evidence="3">
    <location>
        <begin position="330"/>
        <end position="342"/>
    </location>
</feature>
<feature type="region of interest" description="Disordered" evidence="3">
    <location>
        <begin position="172"/>
        <end position="230"/>
    </location>
</feature>
<dbReference type="InterPro" id="IPR000980">
    <property type="entry name" value="SH2"/>
</dbReference>
<evidence type="ECO:0000259" key="4">
    <source>
        <dbReference type="PROSITE" id="PS50001"/>
    </source>
</evidence>
<reference evidence="5" key="3">
    <citation type="submission" date="2025-09" db="UniProtKB">
        <authorList>
            <consortium name="Ensembl"/>
        </authorList>
    </citation>
    <scope>IDENTIFICATION</scope>
</reference>
<dbReference type="PANTHER" id="PTHR14388">
    <property type="entry name" value="T CELL-SPECIFIC ADAPTER PROTEIN TSAD"/>
    <property type="match status" value="1"/>
</dbReference>
<proteinExistence type="predicted"/>
<reference evidence="5" key="2">
    <citation type="submission" date="2025-08" db="UniProtKB">
        <authorList>
            <consortium name="Ensembl"/>
        </authorList>
    </citation>
    <scope>IDENTIFICATION</scope>
</reference>
<feature type="compositionally biased region" description="Pro residues" evidence="3">
    <location>
        <begin position="289"/>
        <end position="299"/>
    </location>
</feature>
<keyword evidence="6" id="KW-1185">Reference proteome</keyword>
<dbReference type="GO" id="GO:0005737">
    <property type="term" value="C:cytoplasm"/>
    <property type="evidence" value="ECO:0007669"/>
    <property type="project" value="TreeGrafter"/>
</dbReference>
<dbReference type="PROSITE" id="PS50001">
    <property type="entry name" value="SH2"/>
    <property type="match status" value="1"/>
</dbReference>
<evidence type="ECO:0000256" key="1">
    <source>
        <dbReference type="ARBA" id="ARBA00022999"/>
    </source>
</evidence>
<sequence length="459" mass="51067">MEPAVESQQDQGTEGNLGTGCRHREMALKWFMETQAPVILHEGNFPSWFEGFITRRDAEEMLRDKELGCFLIRLSDKAMGYILSYRGRDRCRHFVINQSKSGQFIVSGDTEEHETLGELIEHYKTSPIEPFREYLTFSCLESSRGEVYDVIKVNLREKPGVSVRAVRSLWDAQSDQQGDWTRDNPSDHAEEHPPPPTLPPKSSRKPEVIPPVPRRASPLKSSSLDYHQGSAQRRALYAQLEKHKAMNPQPRSLEGLPRAPEGRAEGLGPVAQHQTPPQRGGIPSGKPGAPGPASAPGPDPGTVYSELLSLLDCKSKSLPLLDLDPDSEEGANNSYRLSTPSFTPLRLSPNPTKRTTSPSLLDQSYPSGPSLLDKRTMTSFMTSSMTSSPQEEEEVANSLYAEVPCEPVLRLLLDDTYEHIPEPSANNHTYESVEELKSKHTTSSWGIKVSTASRHLFND</sequence>
<name>A0A8C7Q7P3_ONCMY</name>
<feature type="domain" description="SH2" evidence="4">
    <location>
        <begin position="48"/>
        <end position="139"/>
    </location>
</feature>
<dbReference type="InterPro" id="IPR036860">
    <property type="entry name" value="SH2_dom_sf"/>
</dbReference>
<dbReference type="AlphaFoldDB" id="A0A8C7Q7P3"/>
<reference evidence="5" key="1">
    <citation type="submission" date="2020-07" db="EMBL/GenBank/DDBJ databases">
        <title>A long reads based de novo assembly of the rainbow trout Arlee double haploid line genome.</title>
        <authorList>
            <person name="Gao G."/>
            <person name="Palti Y."/>
        </authorList>
    </citation>
    <scope>NUCLEOTIDE SEQUENCE [LARGE SCALE GENOMIC DNA]</scope>
</reference>
<dbReference type="Gene3D" id="3.30.505.10">
    <property type="entry name" value="SH2 domain"/>
    <property type="match status" value="1"/>
</dbReference>
<dbReference type="Pfam" id="PF00017">
    <property type="entry name" value="SH2"/>
    <property type="match status" value="1"/>
</dbReference>
<evidence type="ECO:0000313" key="6">
    <source>
        <dbReference type="Proteomes" id="UP000694395"/>
    </source>
</evidence>